<dbReference type="OrthoDB" id="682414at2759"/>
<dbReference type="InterPro" id="IPR031052">
    <property type="entry name" value="FHY3/FAR1"/>
</dbReference>
<comment type="function">
    <text evidence="1">Putative transcription activator involved in regulating light control of development.</text>
</comment>
<dbReference type="InterPro" id="IPR018289">
    <property type="entry name" value="MULE_transposase_dom"/>
</dbReference>
<sequence>MQILHDMRAKDNRMTVKFKLDKEGKLTSMLWSTGKNKDDYERFGDAITFDKTYRTNLYKLPFGLFVGVNNHFQSVIFGGLLLTTEMTEDFEWGFSNFVDIMGGKAPQTMLTDQCAAMAKAMKTTPPDTRHRWCRWHVLRKAKQKIGSVYTKYSGFKGNFRKLITEETCKRQFELKWQRMIRTYKLEKNKFMTRLYRYRLRRAKPYFMGVFCAGMTSTQRSESANYMLKQINQRSAPMHVFVSKLNELQVQTGK</sequence>
<dbReference type="PANTHER" id="PTHR31669">
    <property type="entry name" value="PROTEIN FAR1-RELATED SEQUENCE 10-RELATED"/>
    <property type="match status" value="1"/>
</dbReference>
<name>A0A3L6PJD2_PANMI</name>
<feature type="domain" description="MULE transposase" evidence="2">
    <location>
        <begin position="47"/>
        <end position="139"/>
    </location>
</feature>
<protein>
    <recommendedName>
        <fullName evidence="1">Protein FAR1-RELATED SEQUENCE</fullName>
    </recommendedName>
</protein>
<evidence type="ECO:0000259" key="2">
    <source>
        <dbReference type="Pfam" id="PF10551"/>
    </source>
</evidence>
<evidence type="ECO:0000313" key="3">
    <source>
        <dbReference type="EMBL" id="RLM58242.1"/>
    </source>
</evidence>
<dbReference type="Proteomes" id="UP000275267">
    <property type="component" value="Unassembled WGS sequence"/>
</dbReference>
<comment type="similarity">
    <text evidence="1">Belongs to the FHY3/FAR1 family.</text>
</comment>
<evidence type="ECO:0000313" key="4">
    <source>
        <dbReference type="Proteomes" id="UP000275267"/>
    </source>
</evidence>
<proteinExistence type="inferred from homology"/>
<keyword evidence="1" id="KW-0479">Metal-binding</keyword>
<dbReference type="PANTHER" id="PTHR31669:SF168">
    <property type="entry name" value="PROTEIN FAR1-RELATED SEQUENCE"/>
    <property type="match status" value="1"/>
</dbReference>
<dbReference type="EMBL" id="PQIB02000017">
    <property type="protein sequence ID" value="RLM58242.1"/>
    <property type="molecule type" value="Genomic_DNA"/>
</dbReference>
<evidence type="ECO:0000256" key="1">
    <source>
        <dbReference type="RuleBase" id="RU367018"/>
    </source>
</evidence>
<keyword evidence="1" id="KW-0862">Zinc</keyword>
<gene>
    <name evidence="3" type="ORF">C2845_PM18G05710</name>
</gene>
<dbReference type="GO" id="GO:0008270">
    <property type="term" value="F:zinc ion binding"/>
    <property type="evidence" value="ECO:0007669"/>
    <property type="project" value="UniProtKB-UniRule"/>
</dbReference>
<dbReference type="STRING" id="4540.A0A3L6PJD2"/>
<comment type="caution">
    <text evidence="3">The sequence shown here is derived from an EMBL/GenBank/DDBJ whole genome shotgun (WGS) entry which is preliminary data.</text>
</comment>
<dbReference type="Pfam" id="PF10551">
    <property type="entry name" value="MULE"/>
    <property type="match status" value="1"/>
</dbReference>
<comment type="subcellular location">
    <subcellularLocation>
        <location evidence="1">Nucleus</location>
    </subcellularLocation>
</comment>
<keyword evidence="1" id="KW-0539">Nucleus</keyword>
<keyword evidence="1" id="KW-0863">Zinc-finger</keyword>
<dbReference type="GO" id="GO:0005634">
    <property type="term" value="C:nucleus"/>
    <property type="evidence" value="ECO:0007669"/>
    <property type="project" value="UniProtKB-SubCell"/>
</dbReference>
<accession>A0A3L6PJD2</accession>
<keyword evidence="4" id="KW-1185">Reference proteome</keyword>
<reference evidence="4" key="1">
    <citation type="journal article" date="2019" name="Nat. Commun.">
        <title>The genome of broomcorn millet.</title>
        <authorList>
            <person name="Zou C."/>
            <person name="Miki D."/>
            <person name="Li D."/>
            <person name="Tang Q."/>
            <person name="Xiao L."/>
            <person name="Rajput S."/>
            <person name="Deng P."/>
            <person name="Jia W."/>
            <person name="Huang R."/>
            <person name="Zhang M."/>
            <person name="Sun Y."/>
            <person name="Hu J."/>
            <person name="Fu X."/>
            <person name="Schnable P.S."/>
            <person name="Li F."/>
            <person name="Zhang H."/>
            <person name="Feng B."/>
            <person name="Zhu X."/>
            <person name="Liu R."/>
            <person name="Schnable J.C."/>
            <person name="Zhu J.-K."/>
            <person name="Zhang H."/>
        </authorList>
    </citation>
    <scope>NUCLEOTIDE SEQUENCE [LARGE SCALE GENOMIC DNA]</scope>
</reference>
<organism evidence="3 4">
    <name type="scientific">Panicum miliaceum</name>
    <name type="common">Proso millet</name>
    <name type="synonym">Broomcorn millet</name>
    <dbReference type="NCBI Taxonomy" id="4540"/>
    <lineage>
        <taxon>Eukaryota</taxon>
        <taxon>Viridiplantae</taxon>
        <taxon>Streptophyta</taxon>
        <taxon>Embryophyta</taxon>
        <taxon>Tracheophyta</taxon>
        <taxon>Spermatophyta</taxon>
        <taxon>Magnoliopsida</taxon>
        <taxon>Liliopsida</taxon>
        <taxon>Poales</taxon>
        <taxon>Poaceae</taxon>
        <taxon>PACMAD clade</taxon>
        <taxon>Panicoideae</taxon>
        <taxon>Panicodae</taxon>
        <taxon>Paniceae</taxon>
        <taxon>Panicinae</taxon>
        <taxon>Panicum</taxon>
        <taxon>Panicum sect. Panicum</taxon>
    </lineage>
</organism>
<dbReference type="AlphaFoldDB" id="A0A3L6PJD2"/>
<dbReference type="GO" id="GO:0006355">
    <property type="term" value="P:regulation of DNA-templated transcription"/>
    <property type="evidence" value="ECO:0007669"/>
    <property type="project" value="UniProtKB-UniRule"/>
</dbReference>